<keyword evidence="8 10" id="KW-0238">DNA-binding</keyword>
<evidence type="ECO:0000256" key="10">
    <source>
        <dbReference type="HAMAP-Rule" id="MF_01486"/>
    </source>
</evidence>
<comment type="subunit">
    <text evidence="10">Heterotrimer of RecB, RecC and RecD. All subunits contribute to DNA-binding.</text>
</comment>
<evidence type="ECO:0000256" key="8">
    <source>
        <dbReference type="ARBA" id="ARBA00023125"/>
    </source>
</evidence>
<evidence type="ECO:0000256" key="4">
    <source>
        <dbReference type="ARBA" id="ARBA00022801"/>
    </source>
</evidence>
<reference evidence="11 12" key="1">
    <citation type="submission" date="2023-10" db="EMBL/GenBank/DDBJ databases">
        <title>Glaciecola aquimarina strain GGW-M5 nov., isolated from a coastal seawater.</title>
        <authorList>
            <person name="Bayburt H."/>
            <person name="Kim J.M."/>
            <person name="Choi B.J."/>
            <person name="Jeon C.O."/>
        </authorList>
    </citation>
    <scope>NUCLEOTIDE SEQUENCE [LARGE SCALE GENOMIC DNA]</scope>
    <source>
        <strain evidence="11 12">KCTC 32108</strain>
    </source>
</reference>
<evidence type="ECO:0000256" key="5">
    <source>
        <dbReference type="ARBA" id="ARBA00022806"/>
    </source>
</evidence>
<keyword evidence="12" id="KW-1185">Reference proteome</keyword>
<gene>
    <name evidence="10 11" type="primary">recC</name>
    <name evidence="11" type="ORF">RS130_16340</name>
</gene>
<dbReference type="NCBIfam" id="TIGR01450">
    <property type="entry name" value="recC"/>
    <property type="match status" value="1"/>
</dbReference>
<dbReference type="Gene3D" id="1.10.10.160">
    <property type="match status" value="1"/>
</dbReference>
<keyword evidence="5 10" id="KW-0347">Helicase</keyword>
<evidence type="ECO:0000256" key="9">
    <source>
        <dbReference type="ARBA" id="ARBA00023204"/>
    </source>
</evidence>
<dbReference type="RefSeq" id="WP_316026812.1">
    <property type="nucleotide sequence ID" value="NZ_JAWDIO010000002.1"/>
</dbReference>
<organism evidence="11 12">
    <name type="scientific">Paraglaciecola aquimarina</name>
    <dbReference type="NCBI Taxonomy" id="1235557"/>
    <lineage>
        <taxon>Bacteria</taxon>
        <taxon>Pseudomonadati</taxon>
        <taxon>Pseudomonadota</taxon>
        <taxon>Gammaproteobacteria</taxon>
        <taxon>Alteromonadales</taxon>
        <taxon>Alteromonadaceae</taxon>
        <taxon>Paraglaciecola</taxon>
    </lineage>
</organism>
<dbReference type="SUPFAM" id="SSF52540">
    <property type="entry name" value="P-loop containing nucleoside triphosphate hydrolases"/>
    <property type="match status" value="2"/>
</dbReference>
<comment type="function">
    <text evidence="10">A helicase/nuclease that prepares dsDNA breaks (DSB) for recombinational DNA repair. Binds to DSBs and unwinds DNA via a highly rapid and processive ATP-dependent bidirectional helicase activity. Unwinds dsDNA until it encounters a Chi (crossover hotspot instigator) sequence from the 3' direction. Cuts ssDNA a few nucleotides 3' to the Chi site. The properties and activities of the enzyme are changed at Chi. The Chi-altered holoenzyme produces a long 3'-ssDNA overhang and facilitates RecA-binding to the ssDNA for homologous DNA recombination and repair. Holoenzyme degrades any linearized DNA that is unable to undergo homologous recombination. In the holoenzyme this subunit recognizes the wild-type Chi sequence, and when added to isolated RecB increases its ATP-dependent helicase processivity.</text>
</comment>
<keyword evidence="4 10" id="KW-0378">Hydrolase</keyword>
<evidence type="ECO:0000256" key="1">
    <source>
        <dbReference type="ARBA" id="ARBA00022722"/>
    </source>
</evidence>
<dbReference type="PANTHER" id="PTHR30591:SF1">
    <property type="entry name" value="RECBCD ENZYME SUBUNIT RECC"/>
    <property type="match status" value="1"/>
</dbReference>
<dbReference type="Gene3D" id="3.40.50.300">
    <property type="entry name" value="P-loop containing nucleotide triphosphate hydrolases"/>
    <property type="match status" value="2"/>
</dbReference>
<evidence type="ECO:0000313" key="12">
    <source>
        <dbReference type="Proteomes" id="UP001247805"/>
    </source>
</evidence>
<protein>
    <recommendedName>
        <fullName evidence="10">RecBCD enzyme subunit RecC</fullName>
    </recommendedName>
    <alternativeName>
        <fullName evidence="10">Exonuclease V subunit RecC</fullName>
        <shortName evidence="10">ExoV subunit RecC</shortName>
    </alternativeName>
    <alternativeName>
        <fullName evidence="10">Helicase/nuclease RecBCD subunit RecC</fullName>
    </alternativeName>
</protein>
<accession>A0ABU3SZ44</accession>
<evidence type="ECO:0000256" key="6">
    <source>
        <dbReference type="ARBA" id="ARBA00022839"/>
    </source>
</evidence>
<keyword evidence="6 10" id="KW-0269">Exonuclease</keyword>
<comment type="caution">
    <text evidence="11">The sequence shown here is derived from an EMBL/GenBank/DDBJ whole genome shotgun (WGS) entry which is preliminary data.</text>
</comment>
<dbReference type="InterPro" id="IPR006697">
    <property type="entry name" value="RecC"/>
</dbReference>
<comment type="similarity">
    <text evidence="10">Belongs to the RecC family.</text>
</comment>
<keyword evidence="7 10" id="KW-0067">ATP-binding</keyword>
<dbReference type="HAMAP" id="MF_01486">
    <property type="entry name" value="RecC"/>
    <property type="match status" value="1"/>
</dbReference>
<dbReference type="Proteomes" id="UP001247805">
    <property type="component" value="Unassembled WGS sequence"/>
</dbReference>
<dbReference type="Pfam" id="PF04257">
    <property type="entry name" value="Exonuc_V_gamma"/>
    <property type="match status" value="1"/>
</dbReference>
<dbReference type="PANTHER" id="PTHR30591">
    <property type="entry name" value="RECBCD ENZYME SUBUNIT RECC"/>
    <property type="match status" value="1"/>
</dbReference>
<keyword evidence="2 10" id="KW-0547">Nucleotide-binding</keyword>
<dbReference type="GO" id="GO:0008854">
    <property type="term" value="F:exodeoxyribonuclease V activity"/>
    <property type="evidence" value="ECO:0007669"/>
    <property type="project" value="UniProtKB-EC"/>
</dbReference>
<dbReference type="InterPro" id="IPR027417">
    <property type="entry name" value="P-loop_NTPase"/>
</dbReference>
<sequence>MSQWLKIQIAESLGIAANIDFPLPSSFIWQLYRQHIQGLPEQSAFTKPNMAWKIMSLLPTLLEQDEFAPIKRYLVDEQALKLYQLAGKIADVYDQYLVYRPDWILSWEQGEDNLADLSQVFGEQNVKENHAWQPILWRALVAYSQELDESPFHRANLHQTLLSALAAPPLASNSQKPLMVFGISAMPLQHLEVLNALSSRRDVVIFWFNPSQHYWGDIVDRKTHAKTQLKAIDKPEIGAALFDVGNPLLASWGKLGRDYQDMLLSFELQQQDCFIEQTAASLLEHIQVDIHHLQFRHTSEELDASELLSNGHAHPKIEISPTDNSLQVHACHSKVRELEILHDQLLKRFNDNPDWSPADIIVMMPDVASYAPYIEGVFGAVDSELYIPYAISDRNFAQVSPLIISFINIMKLHQSRLTLSEVLSLLEVPAVQRKFDISLQEYELIQHWLNDAGIRWGWDGKDKTRWDLPAEKQNTWLFGLQRLLAGLAMSANSLFQGHDELIAPYADIEGQQAVALGKCYSVIQVILSALSFCQQKQDINTKVTGALQLLEQLYLVEENEQIELISVRESLEAIVSHQSQYSDELEQDLFVSELEKNIQEKGVGQRFLAGYVNFCTLMPMRSIPFKMVCLLGMNDTDYPRQSVPMGFDLMRLAPVKRGDRSRRLDDRYLFLEALLSAREQLYLSYQGFSQKDNSALSPSILLSELLEYCQQGFALQGELALDAEQTEQNLLSHLLVSHKLHAFELAYFDDSHSHLISFNPAIAKIAQQTLQKVETPSFFEQEEQQDNQVNTRIDLDELIEFYLNPAKAFLLIVGKAAFILWRIIILI</sequence>
<evidence type="ECO:0000256" key="7">
    <source>
        <dbReference type="ARBA" id="ARBA00022840"/>
    </source>
</evidence>
<evidence type="ECO:0000313" key="11">
    <source>
        <dbReference type="EMBL" id="MDU0355265.1"/>
    </source>
</evidence>
<proteinExistence type="inferred from homology"/>
<comment type="miscellaneous">
    <text evidence="10">In the RecBCD complex, RecB has a slow 3'-5' helicase, an exonuclease activity and loads RecA onto ssDNA, RecD has a fast 5'-3' helicase activity, while RecC stimulates the ATPase and processivity of the RecB helicase and contributes to recognition of the Chi site.</text>
</comment>
<evidence type="ECO:0000256" key="2">
    <source>
        <dbReference type="ARBA" id="ARBA00022741"/>
    </source>
</evidence>
<keyword evidence="9 10" id="KW-0234">DNA repair</keyword>
<dbReference type="Gene3D" id="3.40.50.10930">
    <property type="match status" value="1"/>
</dbReference>
<dbReference type="InterPro" id="IPR013986">
    <property type="entry name" value="DExx_box_DNA_helicase_dom_sf"/>
</dbReference>
<keyword evidence="1 10" id="KW-0540">Nuclease</keyword>
<evidence type="ECO:0000256" key="3">
    <source>
        <dbReference type="ARBA" id="ARBA00022763"/>
    </source>
</evidence>
<name>A0ABU3SZ44_9ALTE</name>
<keyword evidence="3 10" id="KW-0227">DNA damage</keyword>
<dbReference type="EMBL" id="JAWDIO010000002">
    <property type="protein sequence ID" value="MDU0355265.1"/>
    <property type="molecule type" value="Genomic_DNA"/>
</dbReference>